<keyword evidence="1" id="KW-0812">Transmembrane</keyword>
<keyword evidence="1" id="KW-1133">Transmembrane helix</keyword>
<sequence length="136" mass="15522">MDGAAGHGRDGYYEWVGFVAAGVVGYSYLFYRLPSYMWPESSFLQQRSNTAGGPRGPCDDHVILRIDRIYMLGRRMDNVGSCVIDVGVVGRQVANIRVSMTSFVVNGEESLWRDSDFHLHRRVWDEELPFYLCFSL</sequence>
<proteinExistence type="predicted"/>
<evidence type="ECO:0000313" key="3">
    <source>
        <dbReference type="Proteomes" id="UP001172155"/>
    </source>
</evidence>
<dbReference type="Proteomes" id="UP001172155">
    <property type="component" value="Unassembled WGS sequence"/>
</dbReference>
<dbReference type="AlphaFoldDB" id="A0AA40EX44"/>
<accession>A0AA40EX44</accession>
<evidence type="ECO:0000256" key="1">
    <source>
        <dbReference type="SAM" id="Phobius"/>
    </source>
</evidence>
<reference evidence="2" key="1">
    <citation type="submission" date="2023-06" db="EMBL/GenBank/DDBJ databases">
        <title>Genome-scale phylogeny and comparative genomics of the fungal order Sordariales.</title>
        <authorList>
            <consortium name="Lawrence Berkeley National Laboratory"/>
            <person name="Hensen N."/>
            <person name="Bonometti L."/>
            <person name="Westerberg I."/>
            <person name="Brannstrom I.O."/>
            <person name="Guillou S."/>
            <person name="Cros-Aarteil S."/>
            <person name="Calhoun S."/>
            <person name="Haridas S."/>
            <person name="Kuo A."/>
            <person name="Mondo S."/>
            <person name="Pangilinan J."/>
            <person name="Riley R."/>
            <person name="LaButti K."/>
            <person name="Andreopoulos B."/>
            <person name="Lipzen A."/>
            <person name="Chen C."/>
            <person name="Yanf M."/>
            <person name="Daum C."/>
            <person name="Ng V."/>
            <person name="Clum A."/>
            <person name="Steindorff A."/>
            <person name="Ohm R."/>
            <person name="Martin F."/>
            <person name="Silar P."/>
            <person name="Natvig D."/>
            <person name="Lalanne C."/>
            <person name="Gautier V."/>
            <person name="Ament-velasquez S.L."/>
            <person name="Kruys A."/>
            <person name="Hutchinson M.I."/>
            <person name="Powell A.J."/>
            <person name="Barry K."/>
            <person name="Miller A.N."/>
            <person name="Grigoriev I.V."/>
            <person name="Debuchy R."/>
            <person name="Gladieux P."/>
            <person name="Thoren M.H."/>
            <person name="Johannesson H."/>
        </authorList>
    </citation>
    <scope>NUCLEOTIDE SEQUENCE</scope>
    <source>
        <strain evidence="2">SMH3187-1</strain>
    </source>
</reference>
<comment type="caution">
    <text evidence="2">The sequence shown here is derived from an EMBL/GenBank/DDBJ whole genome shotgun (WGS) entry which is preliminary data.</text>
</comment>
<gene>
    <name evidence="2" type="ORF">B0T18DRAFT_349192</name>
</gene>
<keyword evidence="1" id="KW-0472">Membrane</keyword>
<feature type="transmembrane region" description="Helical" evidence="1">
    <location>
        <begin position="12"/>
        <end position="31"/>
    </location>
</feature>
<protein>
    <submittedName>
        <fullName evidence="2">Uncharacterized protein</fullName>
    </submittedName>
</protein>
<name>A0AA40EX44_9PEZI</name>
<keyword evidence="3" id="KW-1185">Reference proteome</keyword>
<organism evidence="2 3">
    <name type="scientific">Schizothecium vesticola</name>
    <dbReference type="NCBI Taxonomy" id="314040"/>
    <lineage>
        <taxon>Eukaryota</taxon>
        <taxon>Fungi</taxon>
        <taxon>Dikarya</taxon>
        <taxon>Ascomycota</taxon>
        <taxon>Pezizomycotina</taxon>
        <taxon>Sordariomycetes</taxon>
        <taxon>Sordariomycetidae</taxon>
        <taxon>Sordariales</taxon>
        <taxon>Schizotheciaceae</taxon>
        <taxon>Schizothecium</taxon>
    </lineage>
</organism>
<feature type="non-terminal residue" evidence="2">
    <location>
        <position position="136"/>
    </location>
</feature>
<evidence type="ECO:0000313" key="2">
    <source>
        <dbReference type="EMBL" id="KAK0747175.1"/>
    </source>
</evidence>
<dbReference type="EMBL" id="JAUKUD010000004">
    <property type="protein sequence ID" value="KAK0747175.1"/>
    <property type="molecule type" value="Genomic_DNA"/>
</dbReference>